<reference evidence="6 7" key="1">
    <citation type="submission" date="2019-01" db="EMBL/GenBank/DDBJ databases">
        <authorList>
            <person name="Chen W.-M."/>
        </authorList>
    </citation>
    <scope>NUCLEOTIDE SEQUENCE [LARGE SCALE GENOMIC DNA]</scope>
    <source>
        <strain evidence="6 7">CCP-7</strain>
    </source>
</reference>
<feature type="transmembrane region" description="Helical" evidence="4">
    <location>
        <begin position="215"/>
        <end position="241"/>
    </location>
</feature>
<gene>
    <name evidence="6" type="ORF">EOD43_03300</name>
</gene>
<evidence type="ECO:0000313" key="7">
    <source>
        <dbReference type="Proteomes" id="UP000282971"/>
    </source>
</evidence>
<dbReference type="PANTHER" id="PTHR11360:SF284">
    <property type="entry name" value="EG:103B4.3 PROTEIN-RELATED"/>
    <property type="match status" value="1"/>
</dbReference>
<feature type="transmembrane region" description="Helical" evidence="4">
    <location>
        <begin position="183"/>
        <end position="203"/>
    </location>
</feature>
<dbReference type="PROSITE" id="PS50850">
    <property type="entry name" value="MFS"/>
    <property type="match status" value="1"/>
</dbReference>
<organism evidence="6 7">
    <name type="scientific">Sphingomonas crocodyli</name>
    <dbReference type="NCBI Taxonomy" id="1979270"/>
    <lineage>
        <taxon>Bacteria</taxon>
        <taxon>Pseudomonadati</taxon>
        <taxon>Pseudomonadota</taxon>
        <taxon>Alphaproteobacteria</taxon>
        <taxon>Sphingomonadales</taxon>
        <taxon>Sphingomonadaceae</taxon>
        <taxon>Sphingomonas</taxon>
    </lineage>
</organism>
<evidence type="ECO:0000256" key="2">
    <source>
        <dbReference type="ARBA" id="ARBA00022989"/>
    </source>
</evidence>
<evidence type="ECO:0000313" key="6">
    <source>
        <dbReference type="EMBL" id="RVT92947.1"/>
    </source>
</evidence>
<feature type="transmembrane region" description="Helical" evidence="4">
    <location>
        <begin position="452"/>
        <end position="471"/>
    </location>
</feature>
<keyword evidence="3 4" id="KW-0472">Membrane</keyword>
<dbReference type="PANTHER" id="PTHR11360">
    <property type="entry name" value="MONOCARBOXYLATE TRANSPORTER"/>
    <property type="match status" value="1"/>
</dbReference>
<evidence type="ECO:0000256" key="4">
    <source>
        <dbReference type="SAM" id="Phobius"/>
    </source>
</evidence>
<dbReference type="CDD" id="cd17355">
    <property type="entry name" value="MFS_YcxA_like"/>
    <property type="match status" value="1"/>
</dbReference>
<feature type="transmembrane region" description="Helical" evidence="4">
    <location>
        <begin position="421"/>
        <end position="440"/>
    </location>
</feature>
<feature type="transmembrane region" description="Helical" evidence="4">
    <location>
        <begin position="359"/>
        <end position="379"/>
    </location>
</feature>
<feature type="transmembrane region" description="Helical" evidence="4">
    <location>
        <begin position="122"/>
        <end position="140"/>
    </location>
</feature>
<feature type="transmembrane region" description="Helical" evidence="4">
    <location>
        <begin position="81"/>
        <end position="102"/>
    </location>
</feature>
<dbReference type="Pfam" id="PF07690">
    <property type="entry name" value="MFS_1"/>
    <property type="match status" value="1"/>
</dbReference>
<dbReference type="EMBL" id="SACN01000001">
    <property type="protein sequence ID" value="RVT92947.1"/>
    <property type="molecule type" value="Genomic_DNA"/>
</dbReference>
<feature type="domain" description="Major facilitator superfamily (MFS) profile" evidence="5">
    <location>
        <begin position="84"/>
        <end position="475"/>
    </location>
</feature>
<accession>A0A437M5J0</accession>
<keyword evidence="2 4" id="KW-1133">Transmembrane helix</keyword>
<dbReference type="Proteomes" id="UP000282971">
    <property type="component" value="Unassembled WGS sequence"/>
</dbReference>
<sequence>MNILTPSLQHGKVEQRPVDELAIAYRMRCQLTQDPIIRARGAIMVTNLFANVIDVCSMQYRGLEVGMSDGGEASAVYRRQAWFMVGFATIGVMCSVISTVMINTGLFIRPLGAAFGWSRGDVVASLSIGALVMAVANPFVGQLIDRLGSRRMLILSQLGFGLATAAIPWLISTNGISGLYLGYALISILGAGSTIVGFIRLLSGWFSGPLLGSRGFALGCCSAGVPLGAALSGPLAIYLIAKFGWAGGFHGLALIPLLIALPISIFAVREAPLQEAARHGNVDLPGLTLREASRTGHFWKLIALVFLISACLQGLAIHMAPFLQDVGLPLSSVAIMTTLIAAIGIPARLVAGHLFDRFFAPRVAFVVFALPAISTLLMASHPVAAVAIGGSILLGIGQGAESDLIGYLVSRYFGLRHSGRIFGTVYAAFMVGIAFGPFASGRAHDYTHSYQLSFTLAALGLFAICALLLWLPRFPAEFERRAPEA</sequence>
<dbReference type="OrthoDB" id="9796632at2"/>
<evidence type="ECO:0000256" key="1">
    <source>
        <dbReference type="ARBA" id="ARBA00022692"/>
    </source>
</evidence>
<dbReference type="SUPFAM" id="SSF103473">
    <property type="entry name" value="MFS general substrate transporter"/>
    <property type="match status" value="1"/>
</dbReference>
<name>A0A437M5J0_9SPHN</name>
<feature type="transmembrane region" description="Helical" evidence="4">
    <location>
        <begin position="152"/>
        <end position="171"/>
    </location>
</feature>
<dbReference type="InterPro" id="IPR050327">
    <property type="entry name" value="Proton-linked_MCT"/>
</dbReference>
<dbReference type="InterPro" id="IPR011701">
    <property type="entry name" value="MFS"/>
</dbReference>
<evidence type="ECO:0000256" key="3">
    <source>
        <dbReference type="ARBA" id="ARBA00023136"/>
    </source>
</evidence>
<dbReference type="InterPro" id="IPR020846">
    <property type="entry name" value="MFS_dom"/>
</dbReference>
<proteinExistence type="predicted"/>
<keyword evidence="1 4" id="KW-0812">Transmembrane</keyword>
<dbReference type="GO" id="GO:0022857">
    <property type="term" value="F:transmembrane transporter activity"/>
    <property type="evidence" value="ECO:0007669"/>
    <property type="project" value="InterPro"/>
</dbReference>
<evidence type="ECO:0000259" key="5">
    <source>
        <dbReference type="PROSITE" id="PS50850"/>
    </source>
</evidence>
<dbReference type="AlphaFoldDB" id="A0A437M5J0"/>
<protein>
    <submittedName>
        <fullName evidence="6">MFS transporter</fullName>
    </submittedName>
</protein>
<dbReference type="Gene3D" id="1.20.1250.20">
    <property type="entry name" value="MFS general substrate transporter like domains"/>
    <property type="match status" value="2"/>
</dbReference>
<feature type="transmembrane region" description="Helical" evidence="4">
    <location>
        <begin position="298"/>
        <end position="320"/>
    </location>
</feature>
<dbReference type="InterPro" id="IPR036259">
    <property type="entry name" value="MFS_trans_sf"/>
</dbReference>
<comment type="caution">
    <text evidence="6">The sequence shown here is derived from an EMBL/GenBank/DDBJ whole genome shotgun (WGS) entry which is preliminary data.</text>
</comment>
<keyword evidence="7" id="KW-1185">Reference proteome</keyword>
<feature type="transmembrane region" description="Helical" evidence="4">
    <location>
        <begin position="385"/>
        <end position="409"/>
    </location>
</feature>
<feature type="transmembrane region" description="Helical" evidence="4">
    <location>
        <begin position="326"/>
        <end position="347"/>
    </location>
</feature>
<feature type="transmembrane region" description="Helical" evidence="4">
    <location>
        <begin position="247"/>
        <end position="268"/>
    </location>
</feature>